<evidence type="ECO:0000256" key="2">
    <source>
        <dbReference type="ARBA" id="ARBA00022692"/>
    </source>
</evidence>
<feature type="region of interest" description="Disordered" evidence="5">
    <location>
        <begin position="1"/>
        <end position="86"/>
    </location>
</feature>
<evidence type="ECO:0000256" key="5">
    <source>
        <dbReference type="SAM" id="MobiDB-lite"/>
    </source>
</evidence>
<name>A0A8J3HVV1_9CHLR</name>
<dbReference type="GO" id="GO:0016020">
    <property type="term" value="C:membrane"/>
    <property type="evidence" value="ECO:0007669"/>
    <property type="project" value="UniProtKB-SubCell"/>
</dbReference>
<evidence type="ECO:0000313" key="7">
    <source>
        <dbReference type="EMBL" id="GHO44166.1"/>
    </source>
</evidence>
<comment type="subcellular location">
    <subcellularLocation>
        <location evidence="1">Membrane</location>
        <topology evidence="1">Multi-pass membrane protein</topology>
    </subcellularLocation>
</comment>
<keyword evidence="8" id="KW-1185">Reference proteome</keyword>
<sequence>MSYYDPNQQQPNPEYGSGYPQQGSDPYSGQQPGYQQPGQEGYQQPYGQPGQQGYQQPYGQPGQQGYQQPYGQPGQQGYGQPGSGEPMTINMQPNVAAGLACVFGWVSGLVFFLIEKQNRFVRFFAMQSILLSGGFTVLSILLNIMTSFMPSSVAVLFSCLTGLISLAFFVGWLIQLINAFQGKMFKLPVIGDMAEKFVNTGSF</sequence>
<evidence type="ECO:0000256" key="3">
    <source>
        <dbReference type="ARBA" id="ARBA00022989"/>
    </source>
</evidence>
<proteinExistence type="predicted"/>
<evidence type="ECO:0000256" key="1">
    <source>
        <dbReference type="ARBA" id="ARBA00004141"/>
    </source>
</evidence>
<keyword evidence="3 6" id="KW-1133">Transmembrane helix</keyword>
<keyword evidence="2 6" id="KW-0812">Transmembrane</keyword>
<feature type="transmembrane region" description="Helical" evidence="6">
    <location>
        <begin position="121"/>
        <end position="142"/>
    </location>
</feature>
<dbReference type="RefSeq" id="WP_220193582.1">
    <property type="nucleotide sequence ID" value="NZ_BNJF01000001.1"/>
</dbReference>
<evidence type="ECO:0000313" key="8">
    <source>
        <dbReference type="Proteomes" id="UP000612362"/>
    </source>
</evidence>
<dbReference type="PANTHER" id="PTHR36460">
    <property type="entry name" value="UPF0132 DOMAIN PROTEIN (AFU_ORTHOLOGUE AFUA_3G10255)"/>
    <property type="match status" value="1"/>
</dbReference>
<dbReference type="EMBL" id="BNJF01000001">
    <property type="protein sequence ID" value="GHO44166.1"/>
    <property type="molecule type" value="Genomic_DNA"/>
</dbReference>
<dbReference type="Proteomes" id="UP000612362">
    <property type="component" value="Unassembled WGS sequence"/>
</dbReference>
<feature type="compositionally biased region" description="Polar residues" evidence="5">
    <location>
        <begin position="1"/>
        <end position="12"/>
    </location>
</feature>
<evidence type="ECO:0000256" key="6">
    <source>
        <dbReference type="SAM" id="Phobius"/>
    </source>
</evidence>
<protein>
    <recommendedName>
        <fullName evidence="9">DUF4870 domain-containing protein</fullName>
    </recommendedName>
</protein>
<feature type="transmembrane region" description="Helical" evidence="6">
    <location>
        <begin position="95"/>
        <end position="114"/>
    </location>
</feature>
<dbReference type="PANTHER" id="PTHR36460:SF1">
    <property type="entry name" value="UPF0132 DOMAIN PROTEIN (AFU_ORTHOLOGUE AFUA_3G10255)"/>
    <property type="match status" value="1"/>
</dbReference>
<evidence type="ECO:0008006" key="9">
    <source>
        <dbReference type="Google" id="ProtNLM"/>
    </source>
</evidence>
<keyword evidence="4 6" id="KW-0472">Membrane</keyword>
<gene>
    <name evidence="7" type="ORF">KSX_23290</name>
</gene>
<feature type="compositionally biased region" description="Low complexity" evidence="5">
    <location>
        <begin position="26"/>
        <end position="73"/>
    </location>
</feature>
<dbReference type="AlphaFoldDB" id="A0A8J3HVV1"/>
<reference evidence="7" key="1">
    <citation type="submission" date="2020-10" db="EMBL/GenBank/DDBJ databases">
        <title>Taxonomic study of unclassified bacteria belonging to the class Ktedonobacteria.</title>
        <authorList>
            <person name="Yabe S."/>
            <person name="Wang C.M."/>
            <person name="Zheng Y."/>
            <person name="Sakai Y."/>
            <person name="Cavaletti L."/>
            <person name="Monciardini P."/>
            <person name="Donadio S."/>
        </authorList>
    </citation>
    <scope>NUCLEOTIDE SEQUENCE</scope>
    <source>
        <strain evidence="7">SOSP1-1</strain>
    </source>
</reference>
<comment type="caution">
    <text evidence="7">The sequence shown here is derived from an EMBL/GenBank/DDBJ whole genome shotgun (WGS) entry which is preliminary data.</text>
</comment>
<evidence type="ECO:0000256" key="4">
    <source>
        <dbReference type="ARBA" id="ARBA00023136"/>
    </source>
</evidence>
<feature type="transmembrane region" description="Helical" evidence="6">
    <location>
        <begin position="154"/>
        <end position="177"/>
    </location>
</feature>
<organism evidence="7 8">
    <name type="scientific">Ktedonospora formicarum</name>
    <dbReference type="NCBI Taxonomy" id="2778364"/>
    <lineage>
        <taxon>Bacteria</taxon>
        <taxon>Bacillati</taxon>
        <taxon>Chloroflexota</taxon>
        <taxon>Ktedonobacteria</taxon>
        <taxon>Ktedonobacterales</taxon>
        <taxon>Ktedonobacteraceae</taxon>
        <taxon>Ktedonospora</taxon>
    </lineage>
</organism>
<accession>A0A8J3HVV1</accession>